<dbReference type="Proteomes" id="UP001175000">
    <property type="component" value="Unassembled WGS sequence"/>
</dbReference>
<dbReference type="AlphaFoldDB" id="A0AA40CDX6"/>
<dbReference type="EMBL" id="JAULSU010000001">
    <property type="protein sequence ID" value="KAK0633889.1"/>
    <property type="molecule type" value="Genomic_DNA"/>
</dbReference>
<gene>
    <name evidence="2" type="ORF">B0T14DRAFT_507988</name>
</gene>
<proteinExistence type="predicted"/>
<feature type="chain" id="PRO_5041308875" evidence="1">
    <location>
        <begin position="20"/>
        <end position="339"/>
    </location>
</feature>
<evidence type="ECO:0000256" key="1">
    <source>
        <dbReference type="SAM" id="SignalP"/>
    </source>
</evidence>
<evidence type="ECO:0000313" key="3">
    <source>
        <dbReference type="Proteomes" id="UP001175000"/>
    </source>
</evidence>
<evidence type="ECO:0000313" key="2">
    <source>
        <dbReference type="EMBL" id="KAK0633889.1"/>
    </source>
</evidence>
<accession>A0AA40CDX6</accession>
<protein>
    <submittedName>
        <fullName evidence="2">Uncharacterized protein</fullName>
    </submittedName>
</protein>
<comment type="caution">
    <text evidence="2">The sequence shown here is derived from an EMBL/GenBank/DDBJ whole genome shotgun (WGS) entry which is preliminary data.</text>
</comment>
<reference evidence="2" key="1">
    <citation type="submission" date="2023-06" db="EMBL/GenBank/DDBJ databases">
        <title>Genome-scale phylogeny and comparative genomics of the fungal order Sordariales.</title>
        <authorList>
            <consortium name="Lawrence Berkeley National Laboratory"/>
            <person name="Hensen N."/>
            <person name="Bonometti L."/>
            <person name="Westerberg I."/>
            <person name="Brannstrom I.O."/>
            <person name="Guillou S."/>
            <person name="Cros-Aarteil S."/>
            <person name="Calhoun S."/>
            <person name="Haridas S."/>
            <person name="Kuo A."/>
            <person name="Mondo S."/>
            <person name="Pangilinan J."/>
            <person name="Riley R."/>
            <person name="Labutti K."/>
            <person name="Andreopoulos B."/>
            <person name="Lipzen A."/>
            <person name="Chen C."/>
            <person name="Yanf M."/>
            <person name="Daum C."/>
            <person name="Ng V."/>
            <person name="Clum A."/>
            <person name="Steindorff A."/>
            <person name="Ohm R."/>
            <person name="Martin F."/>
            <person name="Silar P."/>
            <person name="Natvig D."/>
            <person name="Lalanne C."/>
            <person name="Gautier V."/>
            <person name="Ament-Velasquez S.L."/>
            <person name="Kruys A."/>
            <person name="Hutchinson M.I."/>
            <person name="Powell A.J."/>
            <person name="Barry K."/>
            <person name="Miller A.N."/>
            <person name="Grigoriev I.V."/>
            <person name="Debuchy R."/>
            <person name="Gladieux P."/>
            <person name="Thoren M.H."/>
            <person name="Johannesson H."/>
        </authorList>
    </citation>
    <scope>NUCLEOTIDE SEQUENCE</scope>
    <source>
        <strain evidence="2">CBS 606.72</strain>
    </source>
</reference>
<keyword evidence="3" id="KW-1185">Reference proteome</keyword>
<keyword evidence="1" id="KW-0732">Signal</keyword>
<name>A0AA40CDX6_9PEZI</name>
<feature type="signal peptide" evidence="1">
    <location>
        <begin position="1"/>
        <end position="19"/>
    </location>
</feature>
<organism evidence="2 3">
    <name type="scientific">Immersiella caudata</name>
    <dbReference type="NCBI Taxonomy" id="314043"/>
    <lineage>
        <taxon>Eukaryota</taxon>
        <taxon>Fungi</taxon>
        <taxon>Dikarya</taxon>
        <taxon>Ascomycota</taxon>
        <taxon>Pezizomycotina</taxon>
        <taxon>Sordariomycetes</taxon>
        <taxon>Sordariomycetidae</taxon>
        <taxon>Sordariales</taxon>
        <taxon>Lasiosphaeriaceae</taxon>
        <taxon>Immersiella</taxon>
    </lineage>
</organism>
<sequence length="339" mass="36703">MRVASLLPALLAAVHVAVGAAVPNIPRSQSGTCVADDLLRFFRSHRVHAAPFCREYLGPKVKTVTVTESATLTQTTLTTETSTDTVVSTSVVLDVSTVTVTSTEAPVPVVTLKARYAGYFNDRIATEPPASISSACSCLKLCLGRTTTSTTTTVTEDVTESQTTTTQVTTTIPTTVTSSTTTTTTTVVPIPTYPTQPFRMYTLDGTGARQYLDRRDWVQGDVVASTPDASLAETFVVDADQYLFFTDGFSTGTIVYAFYGPEYFGDDRAKVLYFNTPESIAEFGFIYHVWTVDLETLSIGLADPARMLQLCDRAYNSMLMVGNVVDSDCVGVSLFMEYV</sequence>